<reference evidence="3" key="2">
    <citation type="submission" date="2019-01" db="UniProtKB">
        <authorList>
            <consortium name="EnsemblPlants"/>
        </authorList>
    </citation>
    <scope>IDENTIFICATION</scope>
    <source>
        <strain evidence="3">cv. Heinz 1706</strain>
    </source>
</reference>
<dbReference type="GO" id="GO:0005524">
    <property type="term" value="F:ATP binding"/>
    <property type="evidence" value="ECO:0007669"/>
    <property type="project" value="InterPro"/>
</dbReference>
<evidence type="ECO:0000313" key="3">
    <source>
        <dbReference type="EnsemblPlants" id="Solyc02g091170.3.1"/>
    </source>
</evidence>
<evidence type="ECO:0000256" key="1">
    <source>
        <dbReference type="SAM" id="Phobius"/>
    </source>
</evidence>
<dbReference type="InterPro" id="IPR001245">
    <property type="entry name" value="Ser-Thr/Tyr_kinase_cat_dom"/>
</dbReference>
<protein>
    <recommendedName>
        <fullName evidence="2">Protein kinase domain-containing protein</fullName>
    </recommendedName>
</protein>
<feature type="transmembrane region" description="Helical" evidence="1">
    <location>
        <begin position="118"/>
        <end position="146"/>
    </location>
</feature>
<dbReference type="GO" id="GO:0004672">
    <property type="term" value="F:protein kinase activity"/>
    <property type="evidence" value="ECO:0007669"/>
    <property type="project" value="InterPro"/>
</dbReference>
<dbReference type="PANTHER" id="PTHR44329:SF71">
    <property type="entry name" value="SERINE_THREONINE-PROTEIN KINASE CTR1-LIKE"/>
    <property type="match status" value="1"/>
</dbReference>
<evidence type="ECO:0000259" key="2">
    <source>
        <dbReference type="PROSITE" id="PS50011"/>
    </source>
</evidence>
<name>A0A3Q7FC68_SOLLC</name>
<reference evidence="3" key="1">
    <citation type="journal article" date="2012" name="Nature">
        <title>The tomato genome sequence provides insights into fleshy fruit evolution.</title>
        <authorList>
            <consortium name="Tomato Genome Consortium"/>
        </authorList>
    </citation>
    <scope>NUCLEOTIDE SEQUENCE [LARGE SCALE GENOMIC DNA]</scope>
    <source>
        <strain evidence="3">cv. Heinz 1706</strain>
    </source>
</reference>
<dbReference type="InParanoid" id="A0A3Q7FC68"/>
<sequence length="240" mass="27681">MQTVRHEEDSVEVNIDISELNLQHSSIIEQGLFGESEKVKWRGTWVFLGSIVHGDEMILITEYLPKGNMQDILRKRLDPPTALRYALDIARGMNYLHRHKPLPIVHNNLHLNTVKLQVVYISVLCALLIGLEIFILLNVQLAYYFITQSNWGNLLLDECGHLKIGQTNNGCNLISHLCHDISKDIYSFGLIFYQVDSRSSPIVNRGLHKYSYFYKAIICYSDRNPRRSLFTIKKNRLPAV</sequence>
<dbReference type="AlphaFoldDB" id="A0A3Q7FC68"/>
<dbReference type="SUPFAM" id="SSF56112">
    <property type="entry name" value="Protein kinase-like (PK-like)"/>
    <property type="match status" value="1"/>
</dbReference>
<keyword evidence="1" id="KW-0812">Transmembrane</keyword>
<accession>A0A3Q7FC68</accession>
<feature type="domain" description="Protein kinase" evidence="2">
    <location>
        <begin position="1"/>
        <end position="240"/>
    </location>
</feature>
<evidence type="ECO:0000313" key="4">
    <source>
        <dbReference type="Proteomes" id="UP000004994"/>
    </source>
</evidence>
<keyword evidence="1" id="KW-1133">Transmembrane helix</keyword>
<dbReference type="Gene3D" id="1.10.510.10">
    <property type="entry name" value="Transferase(Phosphotransferase) domain 1"/>
    <property type="match status" value="1"/>
</dbReference>
<dbReference type="PROSITE" id="PS50011">
    <property type="entry name" value="PROTEIN_KINASE_DOM"/>
    <property type="match status" value="1"/>
</dbReference>
<dbReference type="InterPro" id="IPR000719">
    <property type="entry name" value="Prot_kinase_dom"/>
</dbReference>
<dbReference type="EnsemblPlants" id="Solyc02g091170.3.1">
    <property type="protein sequence ID" value="Solyc02g091170.3.1"/>
    <property type="gene ID" value="Solyc02g091170.3"/>
</dbReference>
<dbReference type="Proteomes" id="UP000004994">
    <property type="component" value="Chromosome 2"/>
</dbReference>
<dbReference type="Pfam" id="PF07714">
    <property type="entry name" value="PK_Tyr_Ser-Thr"/>
    <property type="match status" value="1"/>
</dbReference>
<keyword evidence="1" id="KW-0472">Membrane</keyword>
<dbReference type="InterPro" id="IPR051681">
    <property type="entry name" value="Ser/Thr_Kinases-Pseudokinases"/>
</dbReference>
<organism evidence="3">
    <name type="scientific">Solanum lycopersicum</name>
    <name type="common">Tomato</name>
    <name type="synonym">Lycopersicon esculentum</name>
    <dbReference type="NCBI Taxonomy" id="4081"/>
    <lineage>
        <taxon>Eukaryota</taxon>
        <taxon>Viridiplantae</taxon>
        <taxon>Streptophyta</taxon>
        <taxon>Embryophyta</taxon>
        <taxon>Tracheophyta</taxon>
        <taxon>Spermatophyta</taxon>
        <taxon>Magnoliopsida</taxon>
        <taxon>eudicotyledons</taxon>
        <taxon>Gunneridae</taxon>
        <taxon>Pentapetalae</taxon>
        <taxon>asterids</taxon>
        <taxon>lamiids</taxon>
        <taxon>Solanales</taxon>
        <taxon>Solanaceae</taxon>
        <taxon>Solanoideae</taxon>
        <taxon>Solaneae</taxon>
        <taxon>Solanum</taxon>
        <taxon>Solanum subgen. Lycopersicon</taxon>
    </lineage>
</organism>
<dbReference type="InterPro" id="IPR011009">
    <property type="entry name" value="Kinase-like_dom_sf"/>
</dbReference>
<keyword evidence="4" id="KW-1185">Reference proteome</keyword>
<dbReference type="PANTHER" id="PTHR44329">
    <property type="entry name" value="SERINE/THREONINE-PROTEIN KINASE TNNI3K-RELATED"/>
    <property type="match status" value="1"/>
</dbReference>
<proteinExistence type="predicted"/>
<dbReference type="Gramene" id="Solyc02g091170.3.1">
    <property type="protein sequence ID" value="Solyc02g091170.3.1"/>
    <property type="gene ID" value="Solyc02g091170.3"/>
</dbReference>